<feature type="chain" id="PRO_5013023087" evidence="1">
    <location>
        <begin position="22"/>
        <end position="358"/>
    </location>
</feature>
<evidence type="ECO:0000313" key="3">
    <source>
        <dbReference type="Proteomes" id="UP000187455"/>
    </source>
</evidence>
<protein>
    <submittedName>
        <fullName evidence="2">Uncharacterized protein</fullName>
    </submittedName>
</protein>
<feature type="signal peptide" evidence="1">
    <location>
        <begin position="1"/>
        <end position="21"/>
    </location>
</feature>
<accession>A0A1R0GW22</accession>
<sequence length="358" mass="38629">MKFDYLKPLVFITALLSPISAELDPCSSISIPVYPQSIDSSLIPKNYATQNPINLPCDSASHDFSVTLNVQSDGDFFVAFADSDGFYSPNGVVQVQVGLASTRNSVSRGRISPPQKRSHLSSPLSSFVKRQVNASLTFNYSNSVLTVFKNDVLIISYAIKNFDMSMFLYSSSIGTASIISGDSKCVPTSNSASSCPTSNECTANSSVPCVFLESDIVGTVYDPTTYIQIPCPNYSFSFTSSVTADSDLFVAILGSDYFSGVYYEGNFGIVSTNSKIDNGKTTVLDPNSAFSLTSVSALVSIEYDAPTTMFRTYINSILVTERSIPNWNFNTLAFSAYNGIAVLSDGSFKCYYSNGCPS</sequence>
<evidence type="ECO:0000256" key="1">
    <source>
        <dbReference type="SAM" id="SignalP"/>
    </source>
</evidence>
<name>A0A1R0GW22_9FUNG</name>
<reference evidence="2 3" key="1">
    <citation type="journal article" date="2016" name="Mol. Biol. Evol.">
        <title>Genome-Wide Survey of Gut Fungi (Harpellales) Reveals the First Horizontally Transferred Ubiquitin Gene from a Mosquito Host.</title>
        <authorList>
            <person name="Wang Y."/>
            <person name="White M.M."/>
            <person name="Kvist S."/>
            <person name="Moncalvo J.M."/>
        </authorList>
    </citation>
    <scope>NUCLEOTIDE SEQUENCE [LARGE SCALE GENOMIC DNA]</scope>
    <source>
        <strain evidence="2 3">ALG-7-W6</strain>
    </source>
</reference>
<evidence type="ECO:0000313" key="2">
    <source>
        <dbReference type="EMBL" id="OLY81065.1"/>
    </source>
</evidence>
<comment type="caution">
    <text evidence="2">The sequence shown here is derived from an EMBL/GenBank/DDBJ whole genome shotgun (WGS) entry which is preliminary data.</text>
</comment>
<dbReference type="AlphaFoldDB" id="A0A1R0GW22"/>
<organism evidence="2 3">
    <name type="scientific">Smittium mucronatum</name>
    <dbReference type="NCBI Taxonomy" id="133383"/>
    <lineage>
        <taxon>Eukaryota</taxon>
        <taxon>Fungi</taxon>
        <taxon>Fungi incertae sedis</taxon>
        <taxon>Zoopagomycota</taxon>
        <taxon>Kickxellomycotina</taxon>
        <taxon>Harpellomycetes</taxon>
        <taxon>Harpellales</taxon>
        <taxon>Legeriomycetaceae</taxon>
        <taxon>Smittium</taxon>
    </lineage>
</organism>
<dbReference type="EMBL" id="LSSL01002815">
    <property type="protein sequence ID" value="OLY81065.1"/>
    <property type="molecule type" value="Genomic_DNA"/>
</dbReference>
<keyword evidence="3" id="KW-1185">Reference proteome</keyword>
<keyword evidence="1" id="KW-0732">Signal</keyword>
<proteinExistence type="predicted"/>
<gene>
    <name evidence="2" type="ORF">AYI68_g4832</name>
</gene>
<dbReference type="Proteomes" id="UP000187455">
    <property type="component" value="Unassembled WGS sequence"/>
</dbReference>
<dbReference type="OrthoDB" id="5572443at2759"/>